<name>A0ABU4YK15_9HYPH</name>
<accession>A0ABU4YK15</accession>
<evidence type="ECO:0000313" key="2">
    <source>
        <dbReference type="EMBL" id="MDX8487292.1"/>
    </source>
</evidence>
<protein>
    <submittedName>
        <fullName evidence="2">Uncharacterized protein</fullName>
    </submittedName>
</protein>
<evidence type="ECO:0000256" key="1">
    <source>
        <dbReference type="SAM" id="MobiDB-lite"/>
    </source>
</evidence>
<organism evidence="2 3">
    <name type="scientific">Mesorhizobium humile</name>
    <dbReference type="NCBI Taxonomy" id="3072313"/>
    <lineage>
        <taxon>Bacteria</taxon>
        <taxon>Pseudomonadati</taxon>
        <taxon>Pseudomonadota</taxon>
        <taxon>Alphaproteobacteria</taxon>
        <taxon>Hyphomicrobiales</taxon>
        <taxon>Phyllobacteriaceae</taxon>
        <taxon>Mesorhizobium</taxon>
    </lineage>
</organism>
<gene>
    <name evidence="2" type="ORF">RFM52_18965</name>
</gene>
<dbReference type="Proteomes" id="UP001280156">
    <property type="component" value="Unassembled WGS sequence"/>
</dbReference>
<dbReference type="EMBL" id="JAVIIV010000012">
    <property type="protein sequence ID" value="MDX8487292.1"/>
    <property type="molecule type" value="Genomic_DNA"/>
</dbReference>
<evidence type="ECO:0000313" key="3">
    <source>
        <dbReference type="Proteomes" id="UP001280156"/>
    </source>
</evidence>
<reference evidence="2 3" key="1">
    <citation type="submission" date="2023-08" db="EMBL/GenBank/DDBJ databases">
        <title>Implementing the SeqCode for naming new Mesorhizobium species isolated from Vachellia karroo root nodules.</title>
        <authorList>
            <person name="Van Lill M."/>
        </authorList>
    </citation>
    <scope>NUCLEOTIDE SEQUENCE [LARGE SCALE GENOMIC DNA]</scope>
    <source>
        <strain evidence="2 3">VK2B</strain>
    </source>
</reference>
<sequence length="95" mass="10988">MILVDLYLFCSHLARGYNQLKNNQYLDLFYFCLTRAGTNRNRRSRRDIVSGRPNRERLQGDPGKLRAIPGKVRSGFPSGIAQKQDLERFGDSVKR</sequence>
<keyword evidence="3" id="KW-1185">Reference proteome</keyword>
<comment type="caution">
    <text evidence="2">The sequence shown here is derived from an EMBL/GenBank/DDBJ whole genome shotgun (WGS) entry which is preliminary data.</text>
</comment>
<feature type="region of interest" description="Disordered" evidence="1">
    <location>
        <begin position="42"/>
        <end position="64"/>
    </location>
</feature>
<feature type="compositionally biased region" description="Basic and acidic residues" evidence="1">
    <location>
        <begin position="46"/>
        <end position="59"/>
    </location>
</feature>
<dbReference type="RefSeq" id="WP_320295874.1">
    <property type="nucleotide sequence ID" value="NZ_JAVIIU010000005.1"/>
</dbReference>
<proteinExistence type="predicted"/>